<keyword evidence="7 9" id="KW-0811">Translocation</keyword>
<dbReference type="Proteomes" id="UP001183202">
    <property type="component" value="Unassembled WGS sequence"/>
</dbReference>
<keyword evidence="4 9" id="KW-0812">Transmembrane</keyword>
<comment type="subcellular location">
    <subcellularLocation>
        <location evidence="1 9">Cell membrane</location>
        <topology evidence="1 9">Single-pass membrane protein</topology>
    </subcellularLocation>
</comment>
<sequence length="116" mass="12059">MPGGWEWLIIIGVLVLLFGAKRLPEMARSVGQSARVFKGEMKGLKDDEGHNAAQGNPAQRPSQSGTRPATPAEPAALPPVDAQINNPVNGTTPGTTPGTGAAAQSPAEPVRRDAER</sequence>
<feature type="region of interest" description="Disordered" evidence="10">
    <location>
        <begin position="41"/>
        <end position="116"/>
    </location>
</feature>
<evidence type="ECO:0000256" key="2">
    <source>
        <dbReference type="ARBA" id="ARBA00022448"/>
    </source>
</evidence>
<evidence type="ECO:0000256" key="1">
    <source>
        <dbReference type="ARBA" id="ARBA00004162"/>
    </source>
</evidence>
<comment type="similarity">
    <text evidence="9">Belongs to the TatA/E family.</text>
</comment>
<accession>A0ABU2NBK8</accession>
<evidence type="ECO:0000256" key="4">
    <source>
        <dbReference type="ARBA" id="ARBA00022692"/>
    </source>
</evidence>
<dbReference type="PANTHER" id="PTHR42982">
    <property type="entry name" value="SEC-INDEPENDENT PROTEIN TRANSLOCASE PROTEIN TATA"/>
    <property type="match status" value="1"/>
</dbReference>
<keyword evidence="2 9" id="KW-0813">Transport</keyword>
<comment type="function">
    <text evidence="9">Part of the twin-arginine translocation (Tat) system that transports large folded proteins containing a characteristic twin-arginine motif in their signal peptide across membranes. TatA could form the protein-conducting channel of the Tat system.</text>
</comment>
<feature type="compositionally biased region" description="Polar residues" evidence="10">
    <location>
        <begin position="53"/>
        <end position="67"/>
    </location>
</feature>
<evidence type="ECO:0000313" key="12">
    <source>
        <dbReference type="Proteomes" id="UP001183202"/>
    </source>
</evidence>
<organism evidence="11 12">
    <name type="scientific">Pseudonocardia charpentierae</name>
    <dbReference type="NCBI Taxonomy" id="3075545"/>
    <lineage>
        <taxon>Bacteria</taxon>
        <taxon>Bacillati</taxon>
        <taxon>Actinomycetota</taxon>
        <taxon>Actinomycetes</taxon>
        <taxon>Pseudonocardiales</taxon>
        <taxon>Pseudonocardiaceae</taxon>
        <taxon>Pseudonocardia</taxon>
    </lineage>
</organism>
<dbReference type="NCBIfam" id="TIGR01411">
    <property type="entry name" value="tatAE"/>
    <property type="match status" value="1"/>
</dbReference>
<dbReference type="InterPro" id="IPR006312">
    <property type="entry name" value="TatA/E"/>
</dbReference>
<evidence type="ECO:0000313" key="11">
    <source>
        <dbReference type="EMBL" id="MDT0351330.1"/>
    </source>
</evidence>
<proteinExistence type="inferred from homology"/>
<protein>
    <recommendedName>
        <fullName evidence="9">Sec-independent protein translocase protein TatA</fullName>
    </recommendedName>
</protein>
<feature type="compositionally biased region" description="Basic and acidic residues" evidence="10">
    <location>
        <begin position="41"/>
        <end position="50"/>
    </location>
</feature>
<dbReference type="Gene3D" id="1.20.5.3310">
    <property type="match status" value="1"/>
</dbReference>
<gene>
    <name evidence="9 11" type="primary">tatA</name>
    <name evidence="11" type="ORF">RM445_17510</name>
</gene>
<keyword evidence="3 9" id="KW-1003">Cell membrane</keyword>
<feature type="compositionally biased region" description="Low complexity" evidence="10">
    <location>
        <begin position="68"/>
        <end position="103"/>
    </location>
</feature>
<dbReference type="InterPro" id="IPR003369">
    <property type="entry name" value="TatA/B/E"/>
</dbReference>
<evidence type="ECO:0000256" key="10">
    <source>
        <dbReference type="SAM" id="MobiDB-lite"/>
    </source>
</evidence>
<evidence type="ECO:0000256" key="6">
    <source>
        <dbReference type="ARBA" id="ARBA00022989"/>
    </source>
</evidence>
<name>A0ABU2NBK8_9PSEU</name>
<evidence type="ECO:0000256" key="7">
    <source>
        <dbReference type="ARBA" id="ARBA00023010"/>
    </source>
</evidence>
<dbReference type="PANTHER" id="PTHR42982:SF8">
    <property type="entry name" value="SEC-INDEPENDENT PROTEIN TRANSLOCASE PROTEIN TATA"/>
    <property type="match status" value="1"/>
</dbReference>
<comment type="subunit">
    <text evidence="9">The Tat system comprises two distinct complexes: a TatABC complex, containing multiple copies of TatA, TatB and TatC subunits, and a separate TatA complex, containing only TatA subunits. Substrates initially bind to the TatABC complex, which probably triggers association of the separate TatA complex to form the active translocon.</text>
</comment>
<keyword evidence="12" id="KW-1185">Reference proteome</keyword>
<reference evidence="12" key="1">
    <citation type="submission" date="2023-07" db="EMBL/GenBank/DDBJ databases">
        <title>30 novel species of actinomycetes from the DSMZ collection.</title>
        <authorList>
            <person name="Nouioui I."/>
        </authorList>
    </citation>
    <scope>NUCLEOTIDE SEQUENCE [LARGE SCALE GENOMIC DNA]</scope>
    <source>
        <strain evidence="12">DSM 45834</strain>
    </source>
</reference>
<evidence type="ECO:0000256" key="5">
    <source>
        <dbReference type="ARBA" id="ARBA00022927"/>
    </source>
</evidence>
<keyword evidence="8 9" id="KW-0472">Membrane</keyword>
<dbReference type="EMBL" id="JAVREJ010000012">
    <property type="protein sequence ID" value="MDT0351330.1"/>
    <property type="molecule type" value="Genomic_DNA"/>
</dbReference>
<evidence type="ECO:0000256" key="9">
    <source>
        <dbReference type="HAMAP-Rule" id="MF_00236"/>
    </source>
</evidence>
<dbReference type="HAMAP" id="MF_00236">
    <property type="entry name" value="TatA_E"/>
    <property type="match status" value="1"/>
</dbReference>
<evidence type="ECO:0000256" key="8">
    <source>
        <dbReference type="ARBA" id="ARBA00023136"/>
    </source>
</evidence>
<dbReference type="Pfam" id="PF02416">
    <property type="entry name" value="TatA_B_E"/>
    <property type="match status" value="1"/>
</dbReference>
<dbReference type="RefSeq" id="WP_311557589.1">
    <property type="nucleotide sequence ID" value="NZ_JAVREJ010000012.1"/>
</dbReference>
<evidence type="ECO:0000256" key="3">
    <source>
        <dbReference type="ARBA" id="ARBA00022475"/>
    </source>
</evidence>
<comment type="caution">
    <text evidence="11">The sequence shown here is derived from an EMBL/GenBank/DDBJ whole genome shotgun (WGS) entry which is preliminary data.</text>
</comment>
<keyword evidence="6 9" id="KW-1133">Transmembrane helix</keyword>
<dbReference type="NCBIfam" id="NF001854">
    <property type="entry name" value="PRK00575.1"/>
    <property type="match status" value="1"/>
</dbReference>
<keyword evidence="5 9" id="KW-0653">Protein transport</keyword>